<gene>
    <name evidence="3" type="ORF">GLRG_03377</name>
</gene>
<dbReference type="VEuPathDB" id="FungiDB:GLRG_03377"/>
<evidence type="ECO:0000313" key="3">
    <source>
        <dbReference type="EMBL" id="EFQ28233.1"/>
    </source>
</evidence>
<evidence type="ECO:0000256" key="1">
    <source>
        <dbReference type="SAM" id="MobiDB-lite"/>
    </source>
</evidence>
<feature type="region of interest" description="Disordered" evidence="1">
    <location>
        <begin position="1"/>
        <end position="80"/>
    </location>
</feature>
<dbReference type="STRING" id="645133.E3QBZ8"/>
<organism evidence="4">
    <name type="scientific">Colletotrichum graminicola (strain M1.001 / M2 / FGSC 10212)</name>
    <name type="common">Maize anthracnose fungus</name>
    <name type="synonym">Glomerella graminicola</name>
    <dbReference type="NCBI Taxonomy" id="645133"/>
    <lineage>
        <taxon>Eukaryota</taxon>
        <taxon>Fungi</taxon>
        <taxon>Dikarya</taxon>
        <taxon>Ascomycota</taxon>
        <taxon>Pezizomycotina</taxon>
        <taxon>Sordariomycetes</taxon>
        <taxon>Hypocreomycetidae</taxon>
        <taxon>Glomerellales</taxon>
        <taxon>Glomerellaceae</taxon>
        <taxon>Colletotrichum</taxon>
        <taxon>Colletotrichum graminicola species complex</taxon>
    </lineage>
</organism>
<sequence>MSVTSDAPSSKGDDSKDDTVSWMSGKTAKDSTVPSIRGDKTVGKADVPPVSNPVAPPPPPHLAPKSFWHQPRDGGPDASPVEIKLLAPKRRFPVEVFKSMGKWVKGLFRRNTTLGLNDMELEATILRHGPLREQVLAFEQNMLRLELKRILKRRSDASNDALVPQDSQIRSAVSNALLRAQEKDGRVRQLITVDLETQPDVAVVFMSVKPALEPVHMTDVLGRKYDLPYELCRTVQGARMCIRERFKDVNRLWPIVRDGAFEVVDEEDTVIIPEAWATTIKPGAVVKMRVSAFSDGGKLAPHVNQGRELLTWAGPWAGPSFHIPPGMSPPMGPRRFPPPSRPLPGMGRPPPRPPMQPVIVSMTPKAATRYKLGFELDFGSPLTREEDLGEDRKDLGAWVALWTYATDTNFATDSGGIPSYDDASSISSGSSSSSSDFIVD</sequence>
<keyword evidence="4" id="KW-1185">Reference proteome</keyword>
<feature type="compositionally biased region" description="Low complexity" evidence="1">
    <location>
        <begin position="424"/>
        <end position="440"/>
    </location>
</feature>
<dbReference type="HOGENOM" id="CLU_024129_0_0_1"/>
<feature type="domain" description="Ubiquitin-like" evidence="2">
    <location>
        <begin position="212"/>
        <end position="290"/>
    </location>
</feature>
<dbReference type="Proteomes" id="UP000008782">
    <property type="component" value="Unassembled WGS sequence"/>
</dbReference>
<accession>E3QBZ8</accession>
<dbReference type="InterPro" id="IPR054464">
    <property type="entry name" value="ULD_fung"/>
</dbReference>
<dbReference type="eggNOG" id="ENOG502RNYC">
    <property type="taxonomic scope" value="Eukaryota"/>
</dbReference>
<feature type="compositionally biased region" description="Pro residues" evidence="1">
    <location>
        <begin position="50"/>
        <end position="62"/>
    </location>
</feature>
<evidence type="ECO:0000259" key="2">
    <source>
        <dbReference type="Pfam" id="PF22893"/>
    </source>
</evidence>
<dbReference type="EMBL" id="GG697340">
    <property type="protein sequence ID" value="EFQ28233.1"/>
    <property type="molecule type" value="Genomic_DNA"/>
</dbReference>
<dbReference type="GeneID" id="24408742"/>
<evidence type="ECO:0000313" key="4">
    <source>
        <dbReference type="Proteomes" id="UP000008782"/>
    </source>
</evidence>
<protein>
    <recommendedName>
        <fullName evidence="2">Ubiquitin-like domain-containing protein</fullName>
    </recommendedName>
</protein>
<dbReference type="Pfam" id="PF22893">
    <property type="entry name" value="ULD_2"/>
    <property type="match status" value="1"/>
</dbReference>
<proteinExistence type="predicted"/>
<dbReference type="AlphaFoldDB" id="E3QBZ8"/>
<feature type="region of interest" description="Disordered" evidence="1">
    <location>
        <begin position="409"/>
        <end position="440"/>
    </location>
</feature>
<reference evidence="4" key="1">
    <citation type="journal article" date="2012" name="Nat. Genet.">
        <title>Lifestyle transitions in plant pathogenic Colletotrichum fungi deciphered by genome and transcriptome analyses.</title>
        <authorList>
            <person name="O'Connell R.J."/>
            <person name="Thon M.R."/>
            <person name="Hacquard S."/>
            <person name="Amyotte S.G."/>
            <person name="Kleemann J."/>
            <person name="Torres M.F."/>
            <person name="Damm U."/>
            <person name="Buiate E.A."/>
            <person name="Epstein L."/>
            <person name="Alkan N."/>
            <person name="Altmueller J."/>
            <person name="Alvarado-Balderrama L."/>
            <person name="Bauser C.A."/>
            <person name="Becker C."/>
            <person name="Birren B.W."/>
            <person name="Chen Z."/>
            <person name="Choi J."/>
            <person name="Crouch J.A."/>
            <person name="Duvick J.P."/>
            <person name="Farman M.A."/>
            <person name="Gan P."/>
            <person name="Heiman D."/>
            <person name="Henrissat B."/>
            <person name="Howard R.J."/>
            <person name="Kabbage M."/>
            <person name="Koch C."/>
            <person name="Kracher B."/>
            <person name="Kubo Y."/>
            <person name="Law A.D."/>
            <person name="Lebrun M.-H."/>
            <person name="Lee Y.-H."/>
            <person name="Miyara I."/>
            <person name="Moore N."/>
            <person name="Neumann U."/>
            <person name="Nordstroem K."/>
            <person name="Panaccione D.G."/>
            <person name="Panstruga R."/>
            <person name="Place M."/>
            <person name="Proctor R.H."/>
            <person name="Prusky D."/>
            <person name="Rech G."/>
            <person name="Reinhardt R."/>
            <person name="Rollins J.A."/>
            <person name="Rounsley S."/>
            <person name="Schardl C.L."/>
            <person name="Schwartz D.C."/>
            <person name="Shenoy N."/>
            <person name="Shirasu K."/>
            <person name="Sikhakolli U.R."/>
            <person name="Stueber K."/>
            <person name="Sukno S.A."/>
            <person name="Sweigard J.A."/>
            <person name="Takano Y."/>
            <person name="Takahara H."/>
            <person name="Trail F."/>
            <person name="van der Does H.C."/>
            <person name="Voll L.M."/>
            <person name="Will I."/>
            <person name="Young S."/>
            <person name="Zeng Q."/>
            <person name="Zhang J."/>
            <person name="Zhou S."/>
            <person name="Dickman M.B."/>
            <person name="Schulze-Lefert P."/>
            <person name="Ver Loren van Themaat E."/>
            <person name="Ma L.-J."/>
            <person name="Vaillancourt L.J."/>
        </authorList>
    </citation>
    <scope>NUCLEOTIDE SEQUENCE [LARGE SCALE GENOMIC DNA]</scope>
    <source>
        <strain evidence="4">M1.001 / M2 / FGSC 10212</strain>
    </source>
</reference>
<name>E3QBZ8_COLGM</name>
<dbReference type="OrthoDB" id="5431013at2759"/>
<dbReference type="RefSeq" id="XP_008092253.1">
    <property type="nucleotide sequence ID" value="XM_008094062.1"/>
</dbReference>